<dbReference type="AlphaFoldDB" id="C5FUJ5"/>
<gene>
    <name evidence="2" type="ORF">MCYG_06398</name>
</gene>
<dbReference type="EMBL" id="DS995706">
    <property type="protein sequence ID" value="EEQ33579.1"/>
    <property type="molecule type" value="Genomic_DNA"/>
</dbReference>
<organism evidence="2 3">
    <name type="scientific">Arthroderma otae (strain ATCC MYA-4605 / CBS 113480)</name>
    <name type="common">Microsporum canis</name>
    <dbReference type="NCBI Taxonomy" id="554155"/>
    <lineage>
        <taxon>Eukaryota</taxon>
        <taxon>Fungi</taxon>
        <taxon>Dikarya</taxon>
        <taxon>Ascomycota</taxon>
        <taxon>Pezizomycotina</taxon>
        <taxon>Eurotiomycetes</taxon>
        <taxon>Eurotiomycetidae</taxon>
        <taxon>Onygenales</taxon>
        <taxon>Arthrodermataceae</taxon>
        <taxon>Microsporum</taxon>
    </lineage>
</organism>
<evidence type="ECO:0000256" key="1">
    <source>
        <dbReference type="SAM" id="MobiDB-lite"/>
    </source>
</evidence>
<proteinExistence type="predicted"/>
<dbReference type="Gene3D" id="3.90.1410.10">
    <property type="entry name" value="set domain protein methyltransferase, domain 1"/>
    <property type="match status" value="1"/>
</dbReference>
<dbReference type="GO" id="GO:0016279">
    <property type="term" value="F:protein-lysine N-methyltransferase activity"/>
    <property type="evidence" value="ECO:0007669"/>
    <property type="project" value="TreeGrafter"/>
</dbReference>
<dbReference type="VEuPathDB" id="FungiDB:MCYG_06398"/>
<feature type="region of interest" description="Disordered" evidence="1">
    <location>
        <begin position="1"/>
        <end position="23"/>
    </location>
</feature>
<dbReference type="OMA" id="YVFNIFY"/>
<dbReference type="InterPro" id="IPR050600">
    <property type="entry name" value="SETD3_SETD6_MTase"/>
</dbReference>
<evidence type="ECO:0000313" key="3">
    <source>
        <dbReference type="Proteomes" id="UP000002035"/>
    </source>
</evidence>
<dbReference type="HOGENOM" id="CLU_393276_0_0_1"/>
<dbReference type="GeneID" id="9227314"/>
<evidence type="ECO:0000313" key="2">
    <source>
        <dbReference type="EMBL" id="EEQ33579.1"/>
    </source>
</evidence>
<name>C5FUJ5_ARTOC</name>
<dbReference type="SUPFAM" id="SSF82199">
    <property type="entry name" value="SET domain"/>
    <property type="match status" value="1"/>
</dbReference>
<protein>
    <recommendedName>
        <fullName evidence="4">SET domain-containing protein</fullName>
    </recommendedName>
</protein>
<dbReference type="eggNOG" id="KOG1337">
    <property type="taxonomic scope" value="Eukaryota"/>
</dbReference>
<dbReference type="PANTHER" id="PTHR13271:SF135">
    <property type="entry name" value="SET DOMAIN PROTEIN (AFU_ORTHOLOGUE AFUA_4G11040)"/>
    <property type="match status" value="1"/>
</dbReference>
<dbReference type="RefSeq" id="XP_002844434.1">
    <property type="nucleotide sequence ID" value="XM_002844388.1"/>
</dbReference>
<reference evidence="3" key="1">
    <citation type="journal article" date="2012" name="MBio">
        <title>Comparative genome analysis of Trichophyton rubrum and related dermatophytes reveals candidate genes involved in infection.</title>
        <authorList>
            <person name="Martinez D.A."/>
            <person name="Oliver B.G."/>
            <person name="Graeser Y."/>
            <person name="Goldberg J.M."/>
            <person name="Li W."/>
            <person name="Martinez-Rossi N.M."/>
            <person name="Monod M."/>
            <person name="Shelest E."/>
            <person name="Barton R.C."/>
            <person name="Birch E."/>
            <person name="Brakhage A.A."/>
            <person name="Chen Z."/>
            <person name="Gurr S.J."/>
            <person name="Heiman D."/>
            <person name="Heitman J."/>
            <person name="Kosti I."/>
            <person name="Rossi A."/>
            <person name="Saif S."/>
            <person name="Samalova M."/>
            <person name="Saunders C.W."/>
            <person name="Shea T."/>
            <person name="Summerbell R.C."/>
            <person name="Xu J."/>
            <person name="Young S."/>
            <person name="Zeng Q."/>
            <person name="Birren B.W."/>
            <person name="Cuomo C.A."/>
            <person name="White T.C."/>
        </authorList>
    </citation>
    <scope>NUCLEOTIDE SEQUENCE [LARGE SCALE GENOMIC DNA]</scope>
    <source>
        <strain evidence="3">ATCC MYA-4605 / CBS 113480</strain>
    </source>
</reference>
<evidence type="ECO:0008006" key="4">
    <source>
        <dbReference type="Google" id="ProtNLM"/>
    </source>
</evidence>
<dbReference type="Proteomes" id="UP000002035">
    <property type="component" value="Unassembled WGS sequence"/>
</dbReference>
<keyword evidence="3" id="KW-1185">Reference proteome</keyword>
<dbReference type="PANTHER" id="PTHR13271">
    <property type="entry name" value="UNCHARACTERIZED PUTATIVE METHYLTRANSFERASE"/>
    <property type="match status" value="1"/>
</dbReference>
<dbReference type="InterPro" id="IPR046341">
    <property type="entry name" value="SET_dom_sf"/>
</dbReference>
<dbReference type="STRING" id="554155.C5FUJ5"/>
<sequence length="684" mass="77956">MSLGEANDMVDSSPPASPRQKLEADEELVNWITKLGGGLNSSVEIYREAEKGACLRVRDNETLDASTVVASCPISATMSIINVKNLDPELPPHDFRCSERLSQSVRKAVILAFFVAHQQLKAKDSHWWPYLATLPRAGELTSALFYQGEDLEWLQDTNFYHARQMYHDAVKTEYDAAISILRKEGCPLVESYSWNIFCWAYTVIASRAFTSRVLEAYISKNPALRQDDEFQIMLPLVDSSNHRPLAKIEWRAEATRIGLKVIDPVSAKEEIHNNYGPLNNQQLMATYGFCIVDNPCDFRDLNVNAPPGTPLANARQFRYQEFHEPHGKPLEEKCFLFNVSYPLSRNDLLDALALTRLTTRESLNIEVTEGRTYANFRHSGSRVVLNALCQGSVELAFRIIKIRRGGYLERQPQNDKQKLAQIYRESEWLLYMTGLVVCEWAITRARTWDPRELETLFQKHLSYIPSLVAREHLGKVITELESTVERPGELFHSNDVLELLDSTDMKVLFGNFIKQMVDCVNEAIDPSTRNLGSNTVVYSIFLLICFGANKMKNGSSRHASEDIFPKRVEEYLNQLIDWYPVVDSQAILDNLEEDVEGEISSIYLAIKEARLKSPHIFTPVEGVVGRSDGWLSEDMLRWAVYVVQEEEVTVLRDPLEMVSREPANEPVRIVTDSYFYVPQLPISN</sequence>
<dbReference type="OrthoDB" id="42889at2759"/>
<accession>C5FUJ5</accession>